<evidence type="ECO:0000313" key="1">
    <source>
        <dbReference type="EMBL" id="MPL77483.1"/>
    </source>
</evidence>
<accession>A0A644UES2</accession>
<gene>
    <name evidence="1" type="ORF">SDC9_23339</name>
</gene>
<sequence length="342" mass="40127">MKRKISLLIVLLAFSFAQQEVYSQNKIDQKGKKQGYWSKSDKNGNKIYEGNFKDDCEDGLFTHYYEDGKTIKSKTEYKNKGSFATVKFFNKEGGLISEGFYANKKKDSLWTLYDSKGNKIAEERYTKGLKNGESNYWDRDKVLIETITYKNDIKNGLFFKNTYSRGYFYCNFKDGKRDGVYEDFYYFNKIKIKGLYRDDKMEGSWKYFDSIGNCVKTQLWEKDVLKSEKVRLDFGRSDTMVETKDIAFFYQTGKRLKVVLFNSNEISCINNVDELFDLLGLDNFIQLNGKMQFFANLKALKGIGDKVGEDYIILLEPKTQLKVITDKESRKAMELFFQKQEF</sequence>
<dbReference type="EMBL" id="VSSQ01000107">
    <property type="protein sequence ID" value="MPL77483.1"/>
    <property type="molecule type" value="Genomic_DNA"/>
</dbReference>
<dbReference type="SUPFAM" id="SSF82185">
    <property type="entry name" value="Histone H3 K4-specific methyltransferase SET7/9 N-terminal domain"/>
    <property type="match status" value="2"/>
</dbReference>
<comment type="caution">
    <text evidence="1">The sequence shown here is derived from an EMBL/GenBank/DDBJ whole genome shotgun (WGS) entry which is preliminary data.</text>
</comment>
<organism evidence="1">
    <name type="scientific">bioreactor metagenome</name>
    <dbReference type="NCBI Taxonomy" id="1076179"/>
    <lineage>
        <taxon>unclassified sequences</taxon>
        <taxon>metagenomes</taxon>
        <taxon>ecological metagenomes</taxon>
    </lineage>
</organism>
<dbReference type="Gene3D" id="3.90.930.1">
    <property type="match status" value="1"/>
</dbReference>
<evidence type="ECO:0008006" key="2">
    <source>
        <dbReference type="Google" id="ProtNLM"/>
    </source>
</evidence>
<name>A0A644UES2_9ZZZZ</name>
<dbReference type="Gene3D" id="2.20.110.10">
    <property type="entry name" value="Histone H3 K4-specific methyltransferase SET7/9 N-terminal domain"/>
    <property type="match status" value="1"/>
</dbReference>
<proteinExistence type="predicted"/>
<dbReference type="AlphaFoldDB" id="A0A644UES2"/>
<protein>
    <recommendedName>
        <fullName evidence="2">MORN repeat variant</fullName>
    </recommendedName>
</protein>
<reference evidence="1" key="1">
    <citation type="submission" date="2019-08" db="EMBL/GenBank/DDBJ databases">
        <authorList>
            <person name="Kucharzyk K."/>
            <person name="Murdoch R.W."/>
            <person name="Higgins S."/>
            <person name="Loffler F."/>
        </authorList>
    </citation>
    <scope>NUCLEOTIDE SEQUENCE</scope>
</reference>